<proteinExistence type="predicted"/>
<feature type="transmembrane region" description="Helical" evidence="1">
    <location>
        <begin position="151"/>
        <end position="174"/>
    </location>
</feature>
<feature type="transmembrane region" description="Helical" evidence="1">
    <location>
        <begin position="240"/>
        <end position="261"/>
    </location>
</feature>
<reference evidence="2 3" key="1">
    <citation type="submission" date="2020-08" db="EMBL/GenBank/DDBJ databases">
        <title>Plant Genome Project.</title>
        <authorList>
            <person name="Zhang R.-G."/>
        </authorList>
    </citation>
    <scope>NUCLEOTIDE SEQUENCE [LARGE SCALE GENOMIC DNA]</scope>
    <source>
        <tissue evidence="2">Rhizome</tissue>
    </source>
</reference>
<keyword evidence="1" id="KW-0472">Membrane</keyword>
<gene>
    <name evidence="2" type="ORF">ZIOFF_070592</name>
</gene>
<dbReference type="PANTHER" id="PTHR36009">
    <property type="match status" value="1"/>
</dbReference>
<feature type="transmembrane region" description="Helical" evidence="1">
    <location>
        <begin position="273"/>
        <end position="293"/>
    </location>
</feature>
<keyword evidence="1" id="KW-0812">Transmembrane</keyword>
<accession>A0A8J5C8J0</accession>
<keyword evidence="1" id="KW-1133">Transmembrane helix</keyword>
<dbReference type="Proteomes" id="UP000734854">
    <property type="component" value="Unassembled WGS sequence"/>
</dbReference>
<dbReference type="EMBL" id="JACMSC010000021">
    <property type="protein sequence ID" value="KAG6469662.1"/>
    <property type="molecule type" value="Genomic_DNA"/>
</dbReference>
<evidence type="ECO:0000313" key="3">
    <source>
        <dbReference type="Proteomes" id="UP000734854"/>
    </source>
</evidence>
<dbReference type="PANTHER" id="PTHR36009:SF3">
    <property type="entry name" value="TRANSMEMBRANE PROTEIN"/>
    <property type="match status" value="1"/>
</dbReference>
<evidence type="ECO:0000313" key="2">
    <source>
        <dbReference type="EMBL" id="KAG6469662.1"/>
    </source>
</evidence>
<feature type="transmembrane region" description="Helical" evidence="1">
    <location>
        <begin position="13"/>
        <end position="30"/>
    </location>
</feature>
<evidence type="ECO:0008006" key="4">
    <source>
        <dbReference type="Google" id="ProtNLM"/>
    </source>
</evidence>
<organism evidence="2 3">
    <name type="scientific">Zingiber officinale</name>
    <name type="common">Ginger</name>
    <name type="synonym">Amomum zingiber</name>
    <dbReference type="NCBI Taxonomy" id="94328"/>
    <lineage>
        <taxon>Eukaryota</taxon>
        <taxon>Viridiplantae</taxon>
        <taxon>Streptophyta</taxon>
        <taxon>Embryophyta</taxon>
        <taxon>Tracheophyta</taxon>
        <taxon>Spermatophyta</taxon>
        <taxon>Magnoliopsida</taxon>
        <taxon>Liliopsida</taxon>
        <taxon>Zingiberales</taxon>
        <taxon>Zingiberaceae</taxon>
        <taxon>Zingiber</taxon>
    </lineage>
</organism>
<dbReference type="AlphaFoldDB" id="A0A8J5C8J0"/>
<evidence type="ECO:0000256" key="1">
    <source>
        <dbReference type="SAM" id="Phobius"/>
    </source>
</evidence>
<comment type="caution">
    <text evidence="2">The sequence shown here is derived from an EMBL/GenBank/DDBJ whole genome shotgun (WGS) entry which is preliminary data.</text>
</comment>
<protein>
    <recommendedName>
        <fullName evidence="4">DUF2834 domain-containing protein</fullName>
    </recommendedName>
</protein>
<feature type="transmembrane region" description="Helical" evidence="1">
    <location>
        <begin position="70"/>
        <end position="89"/>
    </location>
</feature>
<feature type="transmembrane region" description="Helical" evidence="1">
    <location>
        <begin position="116"/>
        <end position="139"/>
    </location>
</feature>
<keyword evidence="3" id="KW-1185">Reference proteome</keyword>
<name>A0A8J5C8J0_ZINOF</name>
<sequence length="312" mass="35006">METKINYLRGEPFVLRIFTGGIGLATLPMGKRGALRVRRVTFERDDFEAGLPEKGAISAKERSGDADGCCGGRTVVIFGLWAVLMYYVIRIAPNQSLDKDWYYVQKLFFLKGDDGFVMNQVLIAAWYILGLLPLAYGLLLVPTGRSSRYKVLVWPLLIASFFGGSYALLLYFLIWKPPPPDVTEEELNSRSVKFADSKITAAVILAHQITTVAGLGLYVYGGIADGAVWIELYQYFQESWLVHVAILDIFIHSFLGLFWVYNDMRERGWIHKGAWLLPFTLIPLVGPSFYALLRPPLSALPVFTSSTSTKND</sequence>